<dbReference type="AlphaFoldDB" id="A0A2G2XQS8"/>
<proteinExistence type="predicted"/>
<keyword evidence="3" id="KW-1185">Reference proteome</keyword>
<dbReference type="OrthoDB" id="1303443at2759"/>
<evidence type="ECO:0008006" key="4">
    <source>
        <dbReference type="Google" id="ProtNLM"/>
    </source>
</evidence>
<comment type="caution">
    <text evidence="2">The sequence shown here is derived from an EMBL/GenBank/DDBJ whole genome shotgun (WGS) entry which is preliminary data.</text>
</comment>
<accession>A0A2G2XQS8</accession>
<evidence type="ECO:0000256" key="1">
    <source>
        <dbReference type="SAM" id="MobiDB-lite"/>
    </source>
</evidence>
<feature type="region of interest" description="Disordered" evidence="1">
    <location>
        <begin position="76"/>
        <end position="111"/>
    </location>
</feature>
<dbReference type="PANTHER" id="PTHR46929:SF13">
    <property type="entry name" value="MYB_SANT-LIKE DNA-BINDING DOMAIN PROTEIN"/>
    <property type="match status" value="1"/>
</dbReference>
<gene>
    <name evidence="2" type="ORF">CQW23_02210</name>
</gene>
<evidence type="ECO:0000313" key="2">
    <source>
        <dbReference type="EMBL" id="PHT59847.1"/>
    </source>
</evidence>
<feature type="compositionally biased region" description="Polar residues" evidence="1">
    <location>
        <begin position="81"/>
        <end position="102"/>
    </location>
</feature>
<dbReference type="EMBL" id="MLFT02000001">
    <property type="protein sequence ID" value="PHT59847.1"/>
    <property type="molecule type" value="Genomic_DNA"/>
</dbReference>
<evidence type="ECO:0000313" key="3">
    <source>
        <dbReference type="Proteomes" id="UP000224567"/>
    </source>
</evidence>
<name>A0A2G2XQS8_CAPBA</name>
<reference evidence="3" key="2">
    <citation type="journal article" date="2017" name="J. Anim. Genet.">
        <title>Multiple reference genome sequences of hot pepper reveal the massive evolution of plant disease resistance genes by retroduplication.</title>
        <authorList>
            <person name="Kim S."/>
            <person name="Park J."/>
            <person name="Yeom S.-I."/>
            <person name="Kim Y.-M."/>
            <person name="Seo E."/>
            <person name="Kim K.-T."/>
            <person name="Kim M.-S."/>
            <person name="Lee J.M."/>
            <person name="Cheong K."/>
            <person name="Shin H.-S."/>
            <person name="Kim S.-B."/>
            <person name="Han K."/>
            <person name="Lee J."/>
            <person name="Park M."/>
            <person name="Lee H.-A."/>
            <person name="Lee H.-Y."/>
            <person name="Lee Y."/>
            <person name="Oh S."/>
            <person name="Lee J.H."/>
            <person name="Choi E."/>
            <person name="Choi E."/>
            <person name="Lee S.E."/>
            <person name="Jeon J."/>
            <person name="Kim H."/>
            <person name="Choi G."/>
            <person name="Song H."/>
            <person name="Lee J."/>
            <person name="Lee S.-C."/>
            <person name="Kwon J.-K."/>
            <person name="Lee H.-Y."/>
            <person name="Koo N."/>
            <person name="Hong Y."/>
            <person name="Kim R.W."/>
            <person name="Kang W.-H."/>
            <person name="Huh J.H."/>
            <person name="Kang B.-C."/>
            <person name="Yang T.-J."/>
            <person name="Lee Y.-H."/>
            <person name="Bennetzen J.L."/>
            <person name="Choi D."/>
        </authorList>
    </citation>
    <scope>NUCLEOTIDE SEQUENCE [LARGE SCALE GENOMIC DNA]</scope>
    <source>
        <strain evidence="3">cv. PBC81</strain>
    </source>
</reference>
<protein>
    <recommendedName>
        <fullName evidence="4">Myb/SANT-like domain-containing protein</fullName>
    </recommendedName>
</protein>
<organism evidence="2 3">
    <name type="scientific">Capsicum baccatum</name>
    <name type="common">Peruvian pepper</name>
    <dbReference type="NCBI Taxonomy" id="33114"/>
    <lineage>
        <taxon>Eukaryota</taxon>
        <taxon>Viridiplantae</taxon>
        <taxon>Streptophyta</taxon>
        <taxon>Embryophyta</taxon>
        <taxon>Tracheophyta</taxon>
        <taxon>Spermatophyta</taxon>
        <taxon>Magnoliopsida</taxon>
        <taxon>eudicotyledons</taxon>
        <taxon>Gunneridae</taxon>
        <taxon>Pentapetalae</taxon>
        <taxon>asterids</taxon>
        <taxon>lamiids</taxon>
        <taxon>Solanales</taxon>
        <taxon>Solanaceae</taxon>
        <taxon>Solanoideae</taxon>
        <taxon>Capsiceae</taxon>
        <taxon>Capsicum</taxon>
    </lineage>
</organism>
<dbReference type="PANTHER" id="PTHR46929">
    <property type="entry name" value="EXPRESSED PROTEIN"/>
    <property type="match status" value="1"/>
</dbReference>
<dbReference type="Proteomes" id="UP000224567">
    <property type="component" value="Unassembled WGS sequence"/>
</dbReference>
<dbReference type="STRING" id="33114.A0A2G2XQS8"/>
<reference evidence="2 3" key="1">
    <citation type="journal article" date="2017" name="Genome Biol.">
        <title>New reference genome sequences of hot pepper reveal the massive evolution of plant disease-resistance genes by retroduplication.</title>
        <authorList>
            <person name="Kim S."/>
            <person name="Park J."/>
            <person name="Yeom S.I."/>
            <person name="Kim Y.M."/>
            <person name="Seo E."/>
            <person name="Kim K.T."/>
            <person name="Kim M.S."/>
            <person name="Lee J.M."/>
            <person name="Cheong K."/>
            <person name="Shin H.S."/>
            <person name="Kim S.B."/>
            <person name="Han K."/>
            <person name="Lee J."/>
            <person name="Park M."/>
            <person name="Lee H.A."/>
            <person name="Lee H.Y."/>
            <person name="Lee Y."/>
            <person name="Oh S."/>
            <person name="Lee J.H."/>
            <person name="Choi E."/>
            <person name="Choi E."/>
            <person name="Lee S.E."/>
            <person name="Jeon J."/>
            <person name="Kim H."/>
            <person name="Choi G."/>
            <person name="Song H."/>
            <person name="Lee J."/>
            <person name="Lee S.C."/>
            <person name="Kwon J.K."/>
            <person name="Lee H.Y."/>
            <person name="Koo N."/>
            <person name="Hong Y."/>
            <person name="Kim R.W."/>
            <person name="Kang W.H."/>
            <person name="Huh J.H."/>
            <person name="Kang B.C."/>
            <person name="Yang T.J."/>
            <person name="Lee Y.H."/>
            <person name="Bennetzen J.L."/>
            <person name="Choi D."/>
        </authorList>
    </citation>
    <scope>NUCLEOTIDE SEQUENCE [LARGE SCALE GENOMIC DNA]</scope>
    <source>
        <strain evidence="3">cv. PBC81</strain>
    </source>
</reference>
<sequence length="291" mass="32561">MSEFAWNPITHKWDAEPEVWDQLIQVKPQAAELKTKSFRNYEKLVMLYGKDKATGKHTETDDMCFINTDSLEDMVGHEQGDQSQATNDVPTPNVYSEAQTPSRNKKSKHDHLEGMTCMLKSGCDAEKRGDDGIALNEQIKVSHKRLGEICLDLFHNLLLHHALSDLVGESLVEKMLIIENGIFAYNDLTLGLLSHAVVCLFECAIEDGCMLNEGDTSPVQGLSQSSSGDLLSDSQLMIVYDQSAIMYSALRDKVTSKLVPLELSNVLEHSHSNQIKKAKIFENFPKLIMPH</sequence>